<keyword evidence="3" id="KW-1185">Reference proteome</keyword>
<organism evidence="2 3">
    <name type="scientific">Streptomyces griseoloalbus</name>
    <dbReference type="NCBI Taxonomy" id="67303"/>
    <lineage>
        <taxon>Bacteria</taxon>
        <taxon>Bacillati</taxon>
        <taxon>Actinomycetota</taxon>
        <taxon>Actinomycetes</taxon>
        <taxon>Kitasatosporales</taxon>
        <taxon>Streptomycetaceae</taxon>
        <taxon>Streptomyces</taxon>
    </lineage>
</organism>
<evidence type="ECO:0000256" key="1">
    <source>
        <dbReference type="SAM" id="MobiDB-lite"/>
    </source>
</evidence>
<evidence type="ECO:0000313" key="2">
    <source>
        <dbReference type="EMBL" id="MBB5124539.1"/>
    </source>
</evidence>
<name>A0A7W8BJE0_9ACTN</name>
<reference evidence="2 3" key="1">
    <citation type="submission" date="2020-08" db="EMBL/GenBank/DDBJ databases">
        <title>Genomic Encyclopedia of Type Strains, Phase III (KMG-III): the genomes of soil and plant-associated and newly described type strains.</title>
        <authorList>
            <person name="Whitman W."/>
        </authorList>
    </citation>
    <scope>NUCLEOTIDE SEQUENCE [LARGE SCALE GENOMIC DNA]</scope>
    <source>
        <strain evidence="2 3">CECT 3226</strain>
    </source>
</reference>
<dbReference type="EMBL" id="JACHJE010000003">
    <property type="protein sequence ID" value="MBB5124539.1"/>
    <property type="molecule type" value="Genomic_DNA"/>
</dbReference>
<dbReference type="Proteomes" id="UP000568022">
    <property type="component" value="Unassembled WGS sequence"/>
</dbReference>
<dbReference type="AlphaFoldDB" id="A0A7W8BJE0"/>
<feature type="region of interest" description="Disordered" evidence="1">
    <location>
        <begin position="1"/>
        <end position="116"/>
    </location>
</feature>
<sequence length="116" mass="12100">MRILKSNAPFHDPAAAPAVDGRTVTAAEEERFGRRGHGRRPLSRPARELPGRSARRCPRQAGPRPAAPDAVADSFDPAPGGPTAGDRSDALLRFGSVPAGLPATGPHAVRWGRAPG</sequence>
<accession>A0A7W8BJE0</accession>
<comment type="caution">
    <text evidence="2">The sequence shown here is derived from an EMBL/GenBank/DDBJ whole genome shotgun (WGS) entry which is preliminary data.</text>
</comment>
<gene>
    <name evidence="2" type="ORF">FHS32_001271</name>
</gene>
<dbReference type="Gene3D" id="3.30.420.40">
    <property type="match status" value="1"/>
</dbReference>
<protein>
    <submittedName>
        <fullName evidence="2">Uncharacterized protein</fullName>
    </submittedName>
</protein>
<proteinExistence type="predicted"/>
<evidence type="ECO:0000313" key="3">
    <source>
        <dbReference type="Proteomes" id="UP000568022"/>
    </source>
</evidence>